<reference evidence="2" key="1">
    <citation type="journal article" date="2012" name="PLoS ONE">
        <title>Gene sets for utilization of primary and secondary nutrition supplies in the distal gut of endangered iberian lynx.</title>
        <authorList>
            <person name="Alcaide M."/>
            <person name="Messina E."/>
            <person name="Richter M."/>
            <person name="Bargiela R."/>
            <person name="Peplies J."/>
            <person name="Huws S.A."/>
            <person name="Newbold C.J."/>
            <person name="Golyshin P.N."/>
            <person name="Simon M.A."/>
            <person name="Lopez G."/>
            <person name="Yakimov M.M."/>
            <person name="Ferrer M."/>
        </authorList>
    </citation>
    <scope>NUCLEOTIDE SEQUENCE</scope>
</reference>
<evidence type="ECO:0000313" key="2">
    <source>
        <dbReference type="EMBL" id="EJX08934.1"/>
    </source>
</evidence>
<name>J9GMX9_9ZZZZ</name>
<accession>J9GMX9</accession>
<feature type="region of interest" description="Disordered" evidence="1">
    <location>
        <begin position="1"/>
        <end position="46"/>
    </location>
</feature>
<gene>
    <name evidence="2" type="ORF">EVA_02958</name>
</gene>
<feature type="region of interest" description="Disordered" evidence="1">
    <location>
        <begin position="216"/>
        <end position="249"/>
    </location>
</feature>
<dbReference type="AlphaFoldDB" id="J9GMX9"/>
<organism evidence="2">
    <name type="scientific">gut metagenome</name>
    <dbReference type="NCBI Taxonomy" id="749906"/>
    <lineage>
        <taxon>unclassified sequences</taxon>
        <taxon>metagenomes</taxon>
        <taxon>organismal metagenomes</taxon>
    </lineage>
</organism>
<proteinExistence type="predicted"/>
<feature type="region of interest" description="Disordered" evidence="1">
    <location>
        <begin position="101"/>
        <end position="127"/>
    </location>
</feature>
<sequence>MRKLTDEILNSQKENKENSLHKGKRENERVNESENPSSHGSQSDEFNGVLNKVADKFFKDSANVIVNFVASGGTQLVMLNTDRETMYAILDRLQGRVSVAKHEEENSAGDNDSVSSPSEKEKAAATDDFELDSYQKASLVFLVDSFRSYLMDDFKEEIVQAFYNITKVKNLDSFIDHIMDIYVKYFRNHPTRDDFFRKKRIVCAFIGLVPNSVSKQRPEELEEGQEEAGTEKSEHTGKKRAPREGAGFSESNIRRRLSVCFKMVDWSKYEKKRDEENWHKKASEN</sequence>
<comment type="caution">
    <text evidence="2">The sequence shown here is derived from an EMBL/GenBank/DDBJ whole genome shotgun (WGS) entry which is preliminary data.</text>
</comment>
<feature type="compositionally biased region" description="Polar residues" evidence="1">
    <location>
        <begin position="33"/>
        <end position="45"/>
    </location>
</feature>
<evidence type="ECO:0000256" key="1">
    <source>
        <dbReference type="SAM" id="MobiDB-lite"/>
    </source>
</evidence>
<protein>
    <submittedName>
        <fullName evidence="2">Uncharacterized protein</fullName>
    </submittedName>
</protein>
<feature type="compositionally biased region" description="Basic and acidic residues" evidence="1">
    <location>
        <begin position="13"/>
        <end position="32"/>
    </location>
</feature>
<feature type="compositionally biased region" description="Polar residues" evidence="1">
    <location>
        <begin position="108"/>
        <end position="117"/>
    </location>
</feature>
<dbReference type="EMBL" id="AMCI01000504">
    <property type="protein sequence ID" value="EJX08934.1"/>
    <property type="molecule type" value="Genomic_DNA"/>
</dbReference>